<name>A0A1J4JYT2_9EUKA</name>
<dbReference type="SUPFAM" id="SSF49785">
    <property type="entry name" value="Galactose-binding domain-like"/>
    <property type="match status" value="1"/>
</dbReference>
<dbReference type="AlphaFoldDB" id="A0A1J4JYT2"/>
<dbReference type="RefSeq" id="XP_068357449.1">
    <property type="nucleotide sequence ID" value="XM_068506030.1"/>
</dbReference>
<dbReference type="OrthoDB" id="5966500at2759"/>
<evidence type="ECO:0000259" key="5">
    <source>
        <dbReference type="PROSITE" id="PS50022"/>
    </source>
</evidence>
<dbReference type="InterPro" id="IPR008979">
    <property type="entry name" value="Galactose-bd-like_sf"/>
</dbReference>
<dbReference type="GO" id="GO:0005524">
    <property type="term" value="F:ATP binding"/>
    <property type="evidence" value="ECO:0007669"/>
    <property type="project" value="UniProtKB-UniRule"/>
</dbReference>
<dbReference type="GO" id="GO:0004674">
    <property type="term" value="F:protein serine/threonine kinase activity"/>
    <property type="evidence" value="ECO:0007669"/>
    <property type="project" value="TreeGrafter"/>
</dbReference>
<dbReference type="PROSITE" id="PS00107">
    <property type="entry name" value="PROTEIN_KINASE_ATP"/>
    <property type="match status" value="1"/>
</dbReference>
<dbReference type="SUPFAM" id="SSF56112">
    <property type="entry name" value="Protein kinase-like (PK-like)"/>
    <property type="match status" value="1"/>
</dbReference>
<keyword evidence="1" id="KW-0675">Receptor</keyword>
<protein>
    <recommendedName>
        <fullName evidence="8">Protein kinase domain-containing protein</fullName>
    </recommendedName>
</protein>
<dbReference type="Pfam" id="PF00754">
    <property type="entry name" value="F5_F8_type_C"/>
    <property type="match status" value="1"/>
</dbReference>
<evidence type="ECO:0000256" key="1">
    <source>
        <dbReference type="ARBA" id="ARBA00023170"/>
    </source>
</evidence>
<evidence type="ECO:0000313" key="7">
    <source>
        <dbReference type="Proteomes" id="UP000179807"/>
    </source>
</evidence>
<feature type="region of interest" description="Disordered" evidence="3">
    <location>
        <begin position="334"/>
        <end position="365"/>
    </location>
</feature>
<feature type="binding site" evidence="2">
    <location>
        <position position="42"/>
    </location>
    <ligand>
        <name>ATP</name>
        <dbReference type="ChEBI" id="CHEBI:30616"/>
    </ligand>
</feature>
<evidence type="ECO:0000259" key="4">
    <source>
        <dbReference type="PROSITE" id="PS50011"/>
    </source>
</evidence>
<dbReference type="InterPro" id="IPR011009">
    <property type="entry name" value="Kinase-like_dom_sf"/>
</dbReference>
<feature type="compositionally biased region" description="Polar residues" evidence="3">
    <location>
        <begin position="413"/>
        <end position="434"/>
    </location>
</feature>
<dbReference type="PROSITE" id="PS50022">
    <property type="entry name" value="FA58C_3"/>
    <property type="match status" value="1"/>
</dbReference>
<feature type="compositionally biased region" description="Polar residues" evidence="3">
    <location>
        <begin position="544"/>
        <end position="557"/>
    </location>
</feature>
<comment type="caution">
    <text evidence="6">The sequence shown here is derived from an EMBL/GenBank/DDBJ whole genome shotgun (WGS) entry which is preliminary data.</text>
</comment>
<sequence length="806" mass="89871">MGESLKLISPSHFEKVRQLGSGSTGKVYLVKEKTTQSNYVIKFIKTEVSDNSIIQSHLDKISRVKHNRILPLIGYSYPDSTKKRPLSLVTKYQENGSLFSNLQKLEGFSNLQKMKIIFGICEALRYLHDFQIVHQQLYLTNILLDHNNCPLITDYSQDLFAPNRRNVPQRSRAFIAPELHAGKSPSPASDVFSFGMVVYSLIMEKLPFDESQQHIFTTISTGKRPPLTDKIPECLQKLISQCWEQDPEKRPTFEAILMRLIRNEYNLPMKENEIVSFKNFILETVSPTFAVNALITSTAKIDKLDEQNANLTKTVDSLKTHLESLSVIVTQLQKNAKGAPPQNNGVPPSIPRPHGGVPNPGKPNLTSLNLSSLAAPSLSANNLNVNALLNNTSNSIITNNSSNDSIPNIYSPTSMQTINSPKSGSITPNNSFDGSNFSLLPPASAPPPKSPLAVLKNGNKTVESVKFSSEVVNVSAEPARKSIPNPQAIRQVFTSQSQMRRFSTKYPVKAVMPTAQPVNAQNSQETIVTPILNFSEPTMKNRRNSMQPPIPQNSFNDQKPEEEVNSARESSTLTPLTSKLEIATCSPPQNTQAGNLNKSSTQPPIVVPSPPQNFNDPEMITSHLSLTKFPKMRDQSAIQYPYAYSPFDGIVAHLTAEVKGNIVEKGLLTITGNSADKNRDHDLMLLVDYDWNRCWTSTNTPNSWVQFDFGNKQICITHYTIKTYPCGRGYSHLKSWVIEGSTNGQNWSEIDRRDDNNELNGKSKVATFMCASLYDSQFIRLRQTGPNHYGDHYLILTNIEFFGDLV</sequence>
<dbReference type="GeneID" id="94840734"/>
<keyword evidence="2" id="KW-0067">ATP-binding</keyword>
<feature type="region of interest" description="Disordered" evidence="3">
    <location>
        <begin position="396"/>
        <end position="434"/>
    </location>
</feature>
<feature type="compositionally biased region" description="Low complexity" evidence="3">
    <location>
        <begin position="396"/>
        <end position="412"/>
    </location>
</feature>
<accession>A0A1J4JYT2</accession>
<dbReference type="PANTHER" id="PTHR44329:SF214">
    <property type="entry name" value="PROTEIN KINASE DOMAIN-CONTAINING PROTEIN"/>
    <property type="match status" value="1"/>
</dbReference>
<gene>
    <name evidence="6" type="ORF">TRFO_28198</name>
</gene>
<dbReference type="PROSITE" id="PS50011">
    <property type="entry name" value="PROTEIN_KINASE_DOM"/>
    <property type="match status" value="1"/>
</dbReference>
<keyword evidence="7" id="KW-1185">Reference proteome</keyword>
<dbReference type="InterPro" id="IPR051681">
    <property type="entry name" value="Ser/Thr_Kinases-Pseudokinases"/>
</dbReference>
<evidence type="ECO:0000256" key="2">
    <source>
        <dbReference type="PROSITE-ProRule" id="PRU10141"/>
    </source>
</evidence>
<dbReference type="Gene3D" id="1.10.510.10">
    <property type="entry name" value="Transferase(Phosphotransferase) domain 1"/>
    <property type="match status" value="1"/>
</dbReference>
<evidence type="ECO:0008006" key="8">
    <source>
        <dbReference type="Google" id="ProtNLM"/>
    </source>
</evidence>
<dbReference type="InterPro" id="IPR000421">
    <property type="entry name" value="FA58C"/>
</dbReference>
<feature type="domain" description="F5/8 type C" evidence="5">
    <location>
        <begin position="651"/>
        <end position="804"/>
    </location>
</feature>
<feature type="region of interest" description="Disordered" evidence="3">
    <location>
        <begin position="540"/>
        <end position="575"/>
    </location>
</feature>
<dbReference type="Proteomes" id="UP000179807">
    <property type="component" value="Unassembled WGS sequence"/>
</dbReference>
<dbReference type="EMBL" id="MLAK01000797">
    <property type="protein sequence ID" value="OHT04313.1"/>
    <property type="molecule type" value="Genomic_DNA"/>
</dbReference>
<evidence type="ECO:0000313" key="6">
    <source>
        <dbReference type="EMBL" id="OHT04313.1"/>
    </source>
</evidence>
<organism evidence="6 7">
    <name type="scientific">Tritrichomonas foetus</name>
    <dbReference type="NCBI Taxonomy" id="1144522"/>
    <lineage>
        <taxon>Eukaryota</taxon>
        <taxon>Metamonada</taxon>
        <taxon>Parabasalia</taxon>
        <taxon>Tritrichomonadida</taxon>
        <taxon>Tritrichomonadidae</taxon>
        <taxon>Tritrichomonas</taxon>
    </lineage>
</organism>
<dbReference type="InterPro" id="IPR000719">
    <property type="entry name" value="Prot_kinase_dom"/>
</dbReference>
<dbReference type="InterPro" id="IPR001245">
    <property type="entry name" value="Ser-Thr/Tyr_kinase_cat_dom"/>
</dbReference>
<reference evidence="6" key="1">
    <citation type="submission" date="2016-10" db="EMBL/GenBank/DDBJ databases">
        <authorList>
            <person name="Benchimol M."/>
            <person name="Almeida L.G."/>
            <person name="Vasconcelos A.T."/>
            <person name="Perreira-Neves A."/>
            <person name="Rosa I.A."/>
            <person name="Tasca T."/>
            <person name="Bogo M.R."/>
            <person name="de Souza W."/>
        </authorList>
    </citation>
    <scope>NUCLEOTIDE SEQUENCE [LARGE SCALE GENOMIC DNA]</scope>
    <source>
        <strain evidence="6">K</strain>
    </source>
</reference>
<dbReference type="VEuPathDB" id="TrichDB:TRFO_28198"/>
<keyword evidence="2" id="KW-0547">Nucleotide-binding</keyword>
<dbReference type="Gene3D" id="2.60.120.260">
    <property type="entry name" value="Galactose-binding domain-like"/>
    <property type="match status" value="1"/>
</dbReference>
<dbReference type="Pfam" id="PF00069">
    <property type="entry name" value="Pkinase"/>
    <property type="match status" value="1"/>
</dbReference>
<dbReference type="InterPro" id="IPR017441">
    <property type="entry name" value="Protein_kinase_ATP_BS"/>
</dbReference>
<dbReference type="PRINTS" id="PR00109">
    <property type="entry name" value="TYRKINASE"/>
</dbReference>
<proteinExistence type="predicted"/>
<evidence type="ECO:0000256" key="3">
    <source>
        <dbReference type="SAM" id="MobiDB-lite"/>
    </source>
</evidence>
<dbReference type="PANTHER" id="PTHR44329">
    <property type="entry name" value="SERINE/THREONINE-PROTEIN KINASE TNNI3K-RELATED"/>
    <property type="match status" value="1"/>
</dbReference>
<feature type="domain" description="Protein kinase" evidence="4">
    <location>
        <begin position="13"/>
        <end position="266"/>
    </location>
</feature>